<sequence length="106" mass="11722">MEPLKVNWLSACPRCNHEGPHNVETNSANPDLLNEGDVVTCRQCNQGGVIELVEAGIVECYWAEDDGHYCQCDNPDCGNWFTVSEIGATCQECNKGSMQPQDVEPY</sequence>
<dbReference type="Proteomes" id="UP000838160">
    <property type="component" value="Unassembled WGS sequence"/>
</dbReference>
<dbReference type="EMBL" id="CAKLCM010000004">
    <property type="protein sequence ID" value="CAH0531097.1"/>
    <property type="molecule type" value="Genomic_DNA"/>
</dbReference>
<comment type="caution">
    <text evidence="1">The sequence shown here is derived from an EMBL/GenBank/DDBJ whole genome shotgun (WGS) entry which is preliminary data.</text>
</comment>
<evidence type="ECO:0000313" key="2">
    <source>
        <dbReference type="Proteomes" id="UP000838160"/>
    </source>
</evidence>
<organism evidence="1 2">
    <name type="scientific">Vibrio hippocampi</name>
    <dbReference type="NCBI Taxonomy" id="654686"/>
    <lineage>
        <taxon>Bacteria</taxon>
        <taxon>Pseudomonadati</taxon>
        <taxon>Pseudomonadota</taxon>
        <taxon>Gammaproteobacteria</taxon>
        <taxon>Vibrionales</taxon>
        <taxon>Vibrionaceae</taxon>
        <taxon>Vibrio</taxon>
    </lineage>
</organism>
<name>A0ABM8ZQC3_9VIBR</name>
<evidence type="ECO:0000313" key="1">
    <source>
        <dbReference type="EMBL" id="CAH0531097.1"/>
    </source>
</evidence>
<proteinExistence type="predicted"/>
<protein>
    <submittedName>
        <fullName evidence="1">Uncharacterized protein</fullName>
    </submittedName>
</protein>
<accession>A0ABM8ZQC3</accession>
<keyword evidence="2" id="KW-1185">Reference proteome</keyword>
<gene>
    <name evidence="1" type="ORF">VHP8226_04099</name>
</gene>
<reference evidence="1" key="1">
    <citation type="submission" date="2021-12" db="EMBL/GenBank/DDBJ databases">
        <authorList>
            <person name="Rodrigo-Torres L."/>
            <person name="Arahal R. D."/>
            <person name="Lucena T."/>
        </authorList>
    </citation>
    <scope>NUCLEOTIDE SEQUENCE</scope>
    <source>
        <strain evidence="1">CECT 8226</strain>
    </source>
</reference>